<feature type="region of interest" description="Disordered" evidence="1">
    <location>
        <begin position="198"/>
        <end position="231"/>
    </location>
</feature>
<sequence length="632" mass="71078">MDDTVFMISDNEGGVFSNMVDDFNKLEQLNQILISDIKLNEQFLESNDSLTQDRKDLHGIIPPKPQESQVINSDSSETNSNDFKDTNEKTRKINHNSKFLKKKNIDNLLNEGEKSNIAKFENKSNSVLNKSEKNPSQVKNAKSTAADNSSDFAREAKKLSIFQKWKAKKKLSYNEMGNIKLDYVLPDLSSNALSGKISVQRSKKTPKSNDFNENKYTNQSNDLEKNGLNSSKLLDNMNANELVDNGLHSLSELDSKNLKDFEHIDNKINQDVNSDNLDKSTGTSDNLFKDSSSDFFQKSQDSAPVKRKSIYSINIINKDKSDNGDTTFINRGTVHPDFSNSSISEENKSVVVSEPQKLSNMIIKTLEWFVDVNTTNSANKESDAFNNYEVDYTTNVITYKEPKLTAIKNPILGNNTKELLGLFSSENNKNQDSDVTKEKTNNGSIVDNLSRNGVLSGVDKKMSSSFSERNSFDSHMSILSYTMHNLPETENLSEYTPSNLDFKVFTDIDSINSQAISTPLTTGINSSAKNQISGEEIHFGNRVRINSRNNDISSQAILTNNKPDNINSMFFNSEPSELLNRYNSPSSLNARNKNKVFYKKQSISSNPSGSRQEKELFKSNVVKIHELPKLFK</sequence>
<feature type="compositionally biased region" description="Polar residues" evidence="1">
    <location>
        <begin position="208"/>
        <end position="231"/>
    </location>
</feature>
<dbReference type="AlphaFoldDB" id="A0A2T9YTZ5"/>
<accession>A0A2T9YTZ5</accession>
<gene>
    <name evidence="3" type="ORF">BB561_001618</name>
    <name evidence="2" type="ORF">BB561_003078</name>
</gene>
<protein>
    <submittedName>
        <fullName evidence="3">Uncharacterized protein</fullName>
    </submittedName>
</protein>
<keyword evidence="4" id="KW-1185">Reference proteome</keyword>
<dbReference type="EMBL" id="MBFR01000118">
    <property type="protein sequence ID" value="PVU93714.1"/>
    <property type="molecule type" value="Genomic_DNA"/>
</dbReference>
<organism evidence="3 4">
    <name type="scientific">Smittium simulii</name>
    <dbReference type="NCBI Taxonomy" id="133385"/>
    <lineage>
        <taxon>Eukaryota</taxon>
        <taxon>Fungi</taxon>
        <taxon>Fungi incertae sedis</taxon>
        <taxon>Zoopagomycota</taxon>
        <taxon>Kickxellomycotina</taxon>
        <taxon>Harpellomycetes</taxon>
        <taxon>Harpellales</taxon>
        <taxon>Legeriomycetaceae</taxon>
        <taxon>Smittium</taxon>
    </lineage>
</organism>
<feature type="region of interest" description="Disordered" evidence="1">
    <location>
        <begin position="427"/>
        <end position="448"/>
    </location>
</feature>
<feature type="compositionally biased region" description="Basic and acidic residues" evidence="1">
    <location>
        <begin position="82"/>
        <end position="91"/>
    </location>
</feature>
<feature type="region of interest" description="Disordered" evidence="1">
    <location>
        <begin position="123"/>
        <end position="150"/>
    </location>
</feature>
<comment type="caution">
    <text evidence="3">The sequence shown here is derived from an EMBL/GenBank/DDBJ whole genome shotgun (WGS) entry which is preliminary data.</text>
</comment>
<feature type="compositionally biased region" description="Basic and acidic residues" evidence="1">
    <location>
        <begin position="429"/>
        <end position="440"/>
    </location>
</feature>
<reference evidence="3 4" key="1">
    <citation type="journal article" date="2018" name="MBio">
        <title>Comparative Genomics Reveals the Core Gene Toolbox for the Fungus-Insect Symbiosis.</title>
        <authorList>
            <person name="Wang Y."/>
            <person name="Stata M."/>
            <person name="Wang W."/>
            <person name="Stajich J.E."/>
            <person name="White M.M."/>
            <person name="Moncalvo J.M."/>
        </authorList>
    </citation>
    <scope>NUCLEOTIDE SEQUENCE [LARGE SCALE GENOMIC DNA]</scope>
    <source>
        <strain evidence="3 4">SWE-8-4</strain>
    </source>
</reference>
<evidence type="ECO:0000313" key="3">
    <source>
        <dbReference type="EMBL" id="PVU95776.1"/>
    </source>
</evidence>
<dbReference type="Proteomes" id="UP000245383">
    <property type="component" value="Unassembled WGS sequence"/>
</dbReference>
<feature type="region of interest" description="Disordered" evidence="1">
    <location>
        <begin position="54"/>
        <end position="95"/>
    </location>
</feature>
<evidence type="ECO:0000313" key="4">
    <source>
        <dbReference type="Proteomes" id="UP000245383"/>
    </source>
</evidence>
<name>A0A2T9YTZ5_9FUNG</name>
<evidence type="ECO:0000313" key="2">
    <source>
        <dbReference type="EMBL" id="PVU93714.1"/>
    </source>
</evidence>
<feature type="compositionally biased region" description="Polar residues" evidence="1">
    <location>
        <begin position="66"/>
        <end position="81"/>
    </location>
</feature>
<dbReference type="EMBL" id="MBFR01000047">
    <property type="protein sequence ID" value="PVU95776.1"/>
    <property type="molecule type" value="Genomic_DNA"/>
</dbReference>
<proteinExistence type="predicted"/>
<evidence type="ECO:0000256" key="1">
    <source>
        <dbReference type="SAM" id="MobiDB-lite"/>
    </source>
</evidence>